<dbReference type="RefSeq" id="WP_138084163.1">
    <property type="nucleotide sequence ID" value="NZ_VAUV01000001.1"/>
</dbReference>
<evidence type="ECO:0000256" key="1">
    <source>
        <dbReference type="SAM" id="SignalP"/>
    </source>
</evidence>
<dbReference type="Proteomes" id="UP000306196">
    <property type="component" value="Unassembled WGS sequence"/>
</dbReference>
<feature type="signal peptide" evidence="1">
    <location>
        <begin position="1"/>
        <end position="19"/>
    </location>
</feature>
<reference evidence="2 3" key="1">
    <citation type="submission" date="2019-05" db="EMBL/GenBank/DDBJ databases">
        <title>Verrucobacter flavum gen. nov., sp. nov. a new member of the family Verrucomicrobiaceae.</title>
        <authorList>
            <person name="Szuroczki S."/>
            <person name="Abbaszade G."/>
            <person name="Szabo A."/>
            <person name="Felfoldi T."/>
            <person name="Schumann P."/>
            <person name="Boka K."/>
            <person name="Keki Z."/>
            <person name="Toumi M."/>
            <person name="Toth E."/>
        </authorList>
    </citation>
    <scope>NUCLEOTIDE SEQUENCE [LARGE SCALE GENOMIC DNA]</scope>
    <source>
        <strain evidence="2 3">MG-N-17</strain>
    </source>
</reference>
<keyword evidence="3" id="KW-1185">Reference proteome</keyword>
<accession>A0A5R8KLF8</accession>
<evidence type="ECO:0000313" key="2">
    <source>
        <dbReference type="EMBL" id="TLD72539.1"/>
    </source>
</evidence>
<keyword evidence="1" id="KW-0732">Signal</keyword>
<name>A0A5R8KLF8_9BACT</name>
<gene>
    <name evidence="2" type="ORF">FEM03_00225</name>
</gene>
<evidence type="ECO:0000313" key="3">
    <source>
        <dbReference type="Proteomes" id="UP000306196"/>
    </source>
</evidence>
<feature type="chain" id="PRO_5024385818" evidence="1">
    <location>
        <begin position="20"/>
        <end position="188"/>
    </location>
</feature>
<dbReference type="AlphaFoldDB" id="A0A5R8KLF8"/>
<dbReference type="EMBL" id="VAUV01000001">
    <property type="protein sequence ID" value="TLD72539.1"/>
    <property type="molecule type" value="Genomic_DNA"/>
</dbReference>
<proteinExistence type="predicted"/>
<dbReference type="OrthoDB" id="7054664at2"/>
<protein>
    <submittedName>
        <fullName evidence="2">Uncharacterized protein</fullName>
    </submittedName>
</protein>
<comment type="caution">
    <text evidence="2">The sequence shown here is derived from an EMBL/GenBank/DDBJ whole genome shotgun (WGS) entry which is preliminary data.</text>
</comment>
<organism evidence="2 3">
    <name type="scientific">Phragmitibacter flavus</name>
    <dbReference type="NCBI Taxonomy" id="2576071"/>
    <lineage>
        <taxon>Bacteria</taxon>
        <taxon>Pseudomonadati</taxon>
        <taxon>Verrucomicrobiota</taxon>
        <taxon>Verrucomicrobiia</taxon>
        <taxon>Verrucomicrobiales</taxon>
        <taxon>Verrucomicrobiaceae</taxon>
        <taxon>Phragmitibacter</taxon>
    </lineage>
</organism>
<sequence>MNCLYASLLAFVLAAASFAENVPDEYRDFPMIYTETIEDKTTKIQIKIKMRKFDWTKNKVEYESDGVWKPATPNSPHPLRVNGREALGTDMGIPGHELESFSIVWDGKQIELPEDLWRDCFHLFLWSEDQLNDPKHEGRWGTTNARLSDSGRTLLIVSYGGGGAGSYKVTWIIPRDGKPDRILEGLNS</sequence>